<dbReference type="OrthoDB" id="202781at2157"/>
<dbReference type="GO" id="GO:0016491">
    <property type="term" value="F:oxidoreductase activity"/>
    <property type="evidence" value="ECO:0007669"/>
    <property type="project" value="InterPro"/>
</dbReference>
<gene>
    <name evidence="2" type="ORF">AUR66_01650</name>
</gene>
<dbReference type="RefSeq" id="WP_058572762.1">
    <property type="nucleotide sequence ID" value="NZ_LOPV01000349.1"/>
</dbReference>
<dbReference type="SUPFAM" id="SSF51905">
    <property type="entry name" value="FAD/NAD(P)-binding domain"/>
    <property type="match status" value="1"/>
</dbReference>
<comment type="caution">
    <text evidence="2">The sequence shown here is derived from an EMBL/GenBank/DDBJ whole genome shotgun (WGS) entry which is preliminary data.</text>
</comment>
<dbReference type="Gene3D" id="3.50.50.60">
    <property type="entry name" value="FAD/NAD(P)-binding domain"/>
    <property type="match status" value="1"/>
</dbReference>
<keyword evidence="3" id="KW-1185">Reference proteome</keyword>
<evidence type="ECO:0000313" key="3">
    <source>
        <dbReference type="Proteomes" id="UP000053157"/>
    </source>
</evidence>
<accession>A0A0W1S9L4</accession>
<sequence length="426" mass="46462">MDDSHIVVVGAGLAGLVTARRLAADGADVTVIERRNDVGGRVRTRTKEGFTLDRGFQVLFTGYPAVRRELDLSALDLREFAPGATICRPSRRSVLSDPLRDIGGLFDSLRNPEVTTSDKLRTLALRQDVGTRDETEIFASPDQSIRSYLRDWGFSEDYIDHFVAPFYGGITLDRSLSSSKRVFEYTFKMLSAGSTAVPKDGMQAIPEQLADVARDEGATIRLGERVESLQSDENGAVVTTGRESVEADAVVVATDPKEARRLTDVESIPTDAHGCVTQYYTLPTGSGLDAGKRIMLNAANPDPNTVAPLSTVAPEYAPAGKELLSATFLGAAARDESEEVLFEKTLRTLEAWYPDRYFTDLELLHTDYISFAQFAQPPGIHDSLPAHRDAPGRTYLAGDYTAWSSIQGAMRSGREAADAVRTDLSD</sequence>
<dbReference type="PANTHER" id="PTHR42841">
    <property type="entry name" value="AMINE OXIDASE"/>
    <property type="match status" value="1"/>
</dbReference>
<dbReference type="EMBL" id="LOPV01000349">
    <property type="protein sequence ID" value="KTG22741.1"/>
    <property type="molecule type" value="Genomic_DNA"/>
</dbReference>
<dbReference type="Proteomes" id="UP000053157">
    <property type="component" value="Unassembled WGS sequence"/>
</dbReference>
<dbReference type="InterPro" id="IPR036188">
    <property type="entry name" value="FAD/NAD-bd_sf"/>
</dbReference>
<organism evidence="2 3">
    <name type="scientific">Haloferax profundi</name>
    <dbReference type="NCBI Taxonomy" id="1544718"/>
    <lineage>
        <taxon>Archaea</taxon>
        <taxon>Methanobacteriati</taxon>
        <taxon>Methanobacteriota</taxon>
        <taxon>Stenosarchaea group</taxon>
        <taxon>Halobacteria</taxon>
        <taxon>Halobacteriales</taxon>
        <taxon>Haloferacaceae</taxon>
        <taxon>Haloferax</taxon>
    </lineage>
</organism>
<reference evidence="2 3" key="1">
    <citation type="submission" date="2015-12" db="EMBL/GenBank/DDBJ databases">
        <title>Haloferax profundi sp. nov. isolated from the Discovery deep brine-seawater interface in the Red Sea.</title>
        <authorList>
            <person name="Zhang G."/>
            <person name="Stingl U."/>
            <person name="Rashid M."/>
        </authorList>
    </citation>
    <scope>NUCLEOTIDE SEQUENCE [LARGE SCALE GENOMIC DNA]</scope>
    <source>
        <strain evidence="2 3">SB29</strain>
    </source>
</reference>
<evidence type="ECO:0000259" key="1">
    <source>
        <dbReference type="Pfam" id="PF01593"/>
    </source>
</evidence>
<feature type="domain" description="Amine oxidase" evidence="1">
    <location>
        <begin position="13"/>
        <end position="420"/>
    </location>
</feature>
<evidence type="ECO:0000313" key="2">
    <source>
        <dbReference type="EMBL" id="KTG22741.1"/>
    </source>
</evidence>
<name>A0A0W1S9L4_9EURY</name>
<dbReference type="InterPro" id="IPR002937">
    <property type="entry name" value="Amino_oxidase"/>
</dbReference>
<proteinExistence type="predicted"/>
<dbReference type="Pfam" id="PF01593">
    <property type="entry name" value="Amino_oxidase"/>
    <property type="match status" value="1"/>
</dbReference>
<dbReference type="AlphaFoldDB" id="A0A0W1S9L4"/>
<protein>
    <submittedName>
        <fullName evidence="2">Phytoene dehydrogenase</fullName>
    </submittedName>
</protein>